<evidence type="ECO:0000256" key="2">
    <source>
        <dbReference type="ARBA" id="ARBA00004589"/>
    </source>
</evidence>
<feature type="compositionally biased region" description="Polar residues" evidence="14">
    <location>
        <begin position="322"/>
        <end position="331"/>
    </location>
</feature>
<dbReference type="GO" id="GO:0071944">
    <property type="term" value="C:cell periphery"/>
    <property type="evidence" value="ECO:0007669"/>
    <property type="project" value="UniProtKB-ARBA"/>
</dbReference>
<dbReference type="Pfam" id="PF05730">
    <property type="entry name" value="CFEM"/>
    <property type="match status" value="1"/>
</dbReference>
<evidence type="ECO:0000256" key="11">
    <source>
        <dbReference type="ARBA" id="ARBA00023157"/>
    </source>
</evidence>
<evidence type="ECO:0000256" key="1">
    <source>
        <dbReference type="ARBA" id="ARBA00004167"/>
    </source>
</evidence>
<keyword evidence="9 15" id="KW-1133">Transmembrane helix</keyword>
<evidence type="ECO:0000256" key="9">
    <source>
        <dbReference type="ARBA" id="ARBA00022989"/>
    </source>
</evidence>
<keyword evidence="13" id="KW-0479">Metal-binding</keyword>
<dbReference type="InterPro" id="IPR051694">
    <property type="entry name" value="Immunoregulatory_rcpt-like"/>
</dbReference>
<sequence length="385" mass="41853">MPLRLDCYDTFESLLLLTTYFEAVLCFIVHFLQSLIHQLCSPVLVLAPAPFFFCIHSATMANANAAELIASIPECVSGCFQNGVAATGCDVDDYDCYCYANNHQTIVDTMYTCLDNRERKLDVECTDDEMFQMENRYWTVCKEYWEPTGTAIEPASATITSTKTKSTSTKTTLSKTTSTLASSLVTFVTSASSLESTSVNEEASKSTDTASNQATENDPSGLSVGAQAGIGIGAGLVVILLIVSIFLWIRERNKRRQLEEKLVEAKETALVRGMGYMNEKGEIYEMEGDRPYVEELRGDMRTPELSGISHLKSVKQKPGSLRSVSTATSVASDLPSPRFLSPTTALRPPGRGARVMSAEVGPAGGPNRVSSEDESASSVERRGST</sequence>
<feature type="domain" description="CFEM" evidence="16">
    <location>
        <begin position="47"/>
        <end position="168"/>
    </location>
</feature>
<comment type="subcellular location">
    <subcellularLocation>
        <location evidence="2">Membrane</location>
        <topology evidence="2">Lipid-anchor</topology>
        <topology evidence="2">GPI-anchor</topology>
    </subcellularLocation>
    <subcellularLocation>
        <location evidence="1">Membrane</location>
        <topology evidence="1">Single-pass membrane protein</topology>
    </subcellularLocation>
    <subcellularLocation>
        <location evidence="3">Secreted</location>
    </subcellularLocation>
</comment>
<evidence type="ECO:0000313" key="18">
    <source>
        <dbReference type="Proteomes" id="UP000738349"/>
    </source>
</evidence>
<keyword evidence="5" id="KW-0964">Secreted</keyword>
<evidence type="ECO:0000256" key="8">
    <source>
        <dbReference type="ARBA" id="ARBA00022729"/>
    </source>
</evidence>
<evidence type="ECO:0000259" key="16">
    <source>
        <dbReference type="PROSITE" id="PS52012"/>
    </source>
</evidence>
<accession>A0A9P9IXI4</accession>
<proteinExistence type="inferred from homology"/>
<evidence type="ECO:0000256" key="12">
    <source>
        <dbReference type="ARBA" id="ARBA00023288"/>
    </source>
</evidence>
<feature type="binding site" description="axial binding residue" evidence="13">
    <location>
        <position position="93"/>
    </location>
    <ligand>
        <name>heme</name>
        <dbReference type="ChEBI" id="CHEBI:30413"/>
    </ligand>
    <ligandPart>
        <name>Fe</name>
        <dbReference type="ChEBI" id="CHEBI:18248"/>
    </ligandPart>
</feature>
<gene>
    <name evidence="17" type="ORF">EDB81DRAFT_803511</name>
</gene>
<evidence type="ECO:0000256" key="4">
    <source>
        <dbReference type="ARBA" id="ARBA00010031"/>
    </source>
</evidence>
<keyword evidence="11 13" id="KW-1015">Disulfide bond</keyword>
<keyword evidence="6" id="KW-0336">GPI-anchor</keyword>
<name>A0A9P9IXI4_9HYPO</name>
<comment type="caution">
    <text evidence="17">The sequence shown here is derived from an EMBL/GenBank/DDBJ whole genome shotgun (WGS) entry which is preliminary data.</text>
</comment>
<dbReference type="GO" id="GO:0005576">
    <property type="term" value="C:extracellular region"/>
    <property type="evidence" value="ECO:0007669"/>
    <property type="project" value="UniProtKB-SubCell"/>
</dbReference>
<feature type="region of interest" description="Disordered" evidence="14">
    <location>
        <begin position="196"/>
        <end position="219"/>
    </location>
</feature>
<dbReference type="PANTHER" id="PTHR15549:SF30">
    <property type="entry name" value="MID2 DOMAIN-CONTAINING PROTEIN"/>
    <property type="match status" value="1"/>
</dbReference>
<organism evidence="17 18">
    <name type="scientific">Dactylonectria macrodidyma</name>
    <dbReference type="NCBI Taxonomy" id="307937"/>
    <lineage>
        <taxon>Eukaryota</taxon>
        <taxon>Fungi</taxon>
        <taxon>Dikarya</taxon>
        <taxon>Ascomycota</taxon>
        <taxon>Pezizomycotina</taxon>
        <taxon>Sordariomycetes</taxon>
        <taxon>Hypocreomycetidae</taxon>
        <taxon>Hypocreales</taxon>
        <taxon>Nectriaceae</taxon>
        <taxon>Dactylonectria</taxon>
    </lineage>
</organism>
<keyword evidence="8" id="KW-0732">Signal</keyword>
<evidence type="ECO:0000256" key="7">
    <source>
        <dbReference type="ARBA" id="ARBA00022692"/>
    </source>
</evidence>
<dbReference type="AlphaFoldDB" id="A0A9P9IXI4"/>
<dbReference type="PROSITE" id="PS52012">
    <property type="entry name" value="CFEM"/>
    <property type="match status" value="1"/>
</dbReference>
<keyword evidence="18" id="KW-1185">Reference proteome</keyword>
<feature type="transmembrane region" description="Helical" evidence="15">
    <location>
        <begin position="12"/>
        <end position="32"/>
    </location>
</feature>
<evidence type="ECO:0000313" key="17">
    <source>
        <dbReference type="EMBL" id="KAH7134254.1"/>
    </source>
</evidence>
<dbReference type="InterPro" id="IPR008427">
    <property type="entry name" value="Extracellular_membr_CFEM_dom"/>
</dbReference>
<reference evidence="17" key="1">
    <citation type="journal article" date="2021" name="Nat. Commun.">
        <title>Genetic determinants of endophytism in the Arabidopsis root mycobiome.</title>
        <authorList>
            <person name="Mesny F."/>
            <person name="Miyauchi S."/>
            <person name="Thiergart T."/>
            <person name="Pickel B."/>
            <person name="Atanasova L."/>
            <person name="Karlsson M."/>
            <person name="Huettel B."/>
            <person name="Barry K.W."/>
            <person name="Haridas S."/>
            <person name="Chen C."/>
            <person name="Bauer D."/>
            <person name="Andreopoulos W."/>
            <person name="Pangilinan J."/>
            <person name="LaButti K."/>
            <person name="Riley R."/>
            <person name="Lipzen A."/>
            <person name="Clum A."/>
            <person name="Drula E."/>
            <person name="Henrissat B."/>
            <person name="Kohler A."/>
            <person name="Grigoriev I.V."/>
            <person name="Martin F.M."/>
            <person name="Hacquard S."/>
        </authorList>
    </citation>
    <scope>NUCLEOTIDE SEQUENCE</scope>
    <source>
        <strain evidence="17">MPI-CAGE-AT-0147</strain>
    </source>
</reference>
<evidence type="ECO:0000256" key="10">
    <source>
        <dbReference type="ARBA" id="ARBA00023136"/>
    </source>
</evidence>
<dbReference type="PANTHER" id="PTHR15549">
    <property type="entry name" value="PAIRED IMMUNOGLOBULIN-LIKE TYPE 2 RECEPTOR"/>
    <property type="match status" value="1"/>
</dbReference>
<feature type="region of interest" description="Disordered" evidence="14">
    <location>
        <begin position="316"/>
        <end position="385"/>
    </location>
</feature>
<feature type="disulfide bond" evidence="13">
    <location>
        <begin position="89"/>
        <end position="96"/>
    </location>
</feature>
<keyword evidence="7 15" id="KW-0812">Transmembrane</keyword>
<dbReference type="GO" id="GO:0046872">
    <property type="term" value="F:metal ion binding"/>
    <property type="evidence" value="ECO:0007669"/>
    <property type="project" value="UniProtKB-UniRule"/>
</dbReference>
<keyword evidence="6" id="KW-0325">Glycoprotein</keyword>
<dbReference type="EMBL" id="JAGMUV010000014">
    <property type="protein sequence ID" value="KAH7134254.1"/>
    <property type="molecule type" value="Genomic_DNA"/>
</dbReference>
<evidence type="ECO:0000256" key="13">
    <source>
        <dbReference type="PROSITE-ProRule" id="PRU01356"/>
    </source>
</evidence>
<protein>
    <recommendedName>
        <fullName evidence="16">CFEM domain-containing protein</fullName>
    </recommendedName>
</protein>
<comment type="similarity">
    <text evidence="4">Belongs to the RBT5 family.</text>
</comment>
<evidence type="ECO:0000256" key="15">
    <source>
        <dbReference type="SAM" id="Phobius"/>
    </source>
</evidence>
<feature type="transmembrane region" description="Helical" evidence="15">
    <location>
        <begin position="228"/>
        <end position="249"/>
    </location>
</feature>
<keyword evidence="13" id="KW-0349">Heme</keyword>
<evidence type="ECO:0000256" key="6">
    <source>
        <dbReference type="ARBA" id="ARBA00022622"/>
    </source>
</evidence>
<keyword evidence="12" id="KW-0449">Lipoprotein</keyword>
<keyword evidence="13" id="KW-0408">Iron</keyword>
<keyword evidence="10 15" id="KW-0472">Membrane</keyword>
<dbReference type="OrthoDB" id="5105844at2759"/>
<evidence type="ECO:0000256" key="14">
    <source>
        <dbReference type="SAM" id="MobiDB-lite"/>
    </source>
</evidence>
<dbReference type="Proteomes" id="UP000738349">
    <property type="component" value="Unassembled WGS sequence"/>
</dbReference>
<comment type="caution">
    <text evidence="13">Lacks conserved residue(s) required for the propagation of feature annotation.</text>
</comment>
<dbReference type="GO" id="GO:0098552">
    <property type="term" value="C:side of membrane"/>
    <property type="evidence" value="ECO:0007669"/>
    <property type="project" value="UniProtKB-KW"/>
</dbReference>
<evidence type="ECO:0000256" key="3">
    <source>
        <dbReference type="ARBA" id="ARBA00004613"/>
    </source>
</evidence>
<evidence type="ECO:0000256" key="5">
    <source>
        <dbReference type="ARBA" id="ARBA00022525"/>
    </source>
</evidence>